<sequence>MSTPRTPYLYVDEGRGKTYTFAADSPSYIGTNKLITCVGVYLPISDSRCFFAHINASARKLQTDVYYRHVTEQEGQKVRQETPEKLSKHAAENGWSPKDVGKCVADGGGRKVVLMCPCYDDVEDGNKTLVGKYVDEGIRDFLRGNVGVFKIEEHFRDKSVQGFVVNHQTGEVALLEQRWRRNGKGEDERVNEEDEHFIQKPDALDGPEPWTFDVEAGWWRGPG</sequence>
<evidence type="ECO:0000313" key="1">
    <source>
        <dbReference type="EMBL" id="KAK4506326.1"/>
    </source>
</evidence>
<organism evidence="1 2">
    <name type="scientific">Zasmidium cellare</name>
    <name type="common">Wine cellar mold</name>
    <name type="synonym">Racodium cellare</name>
    <dbReference type="NCBI Taxonomy" id="395010"/>
    <lineage>
        <taxon>Eukaryota</taxon>
        <taxon>Fungi</taxon>
        <taxon>Dikarya</taxon>
        <taxon>Ascomycota</taxon>
        <taxon>Pezizomycotina</taxon>
        <taxon>Dothideomycetes</taxon>
        <taxon>Dothideomycetidae</taxon>
        <taxon>Mycosphaerellales</taxon>
        <taxon>Mycosphaerellaceae</taxon>
        <taxon>Zasmidium</taxon>
    </lineage>
</organism>
<gene>
    <name evidence="1" type="ORF">PRZ48_000056</name>
</gene>
<dbReference type="Proteomes" id="UP001305779">
    <property type="component" value="Unassembled WGS sequence"/>
</dbReference>
<accession>A0ABR0EXF4</accession>
<reference evidence="1 2" key="1">
    <citation type="journal article" date="2023" name="G3 (Bethesda)">
        <title>A chromosome-level genome assembly of Zasmidium syzygii isolated from banana leaves.</title>
        <authorList>
            <person name="van Westerhoven A.C."/>
            <person name="Mehrabi R."/>
            <person name="Talebi R."/>
            <person name="Steentjes M.B.F."/>
            <person name="Corcolon B."/>
            <person name="Chong P.A."/>
            <person name="Kema G.H.J."/>
            <person name="Seidl M.F."/>
        </authorList>
    </citation>
    <scope>NUCLEOTIDE SEQUENCE [LARGE SCALE GENOMIC DNA]</scope>
    <source>
        <strain evidence="1 2">P124</strain>
    </source>
</reference>
<dbReference type="EMBL" id="JAXOVC010000001">
    <property type="protein sequence ID" value="KAK4506326.1"/>
    <property type="molecule type" value="Genomic_DNA"/>
</dbReference>
<comment type="caution">
    <text evidence="1">The sequence shown here is derived from an EMBL/GenBank/DDBJ whole genome shotgun (WGS) entry which is preliminary data.</text>
</comment>
<proteinExistence type="predicted"/>
<protein>
    <submittedName>
        <fullName evidence="1">Uncharacterized protein</fullName>
    </submittedName>
</protein>
<keyword evidence="2" id="KW-1185">Reference proteome</keyword>
<evidence type="ECO:0000313" key="2">
    <source>
        <dbReference type="Proteomes" id="UP001305779"/>
    </source>
</evidence>
<name>A0ABR0EXF4_ZASCE</name>